<proteinExistence type="predicted"/>
<dbReference type="InterPro" id="IPR029068">
    <property type="entry name" value="Glyas_Bleomycin-R_OHBP_Dase"/>
</dbReference>
<dbReference type="SUPFAM" id="SSF54593">
    <property type="entry name" value="Glyoxalase/Bleomycin resistance protein/Dihydroxybiphenyl dioxygenase"/>
    <property type="match status" value="1"/>
</dbReference>
<dbReference type="InterPro" id="IPR000335">
    <property type="entry name" value="Bleomycin-R"/>
</dbReference>
<keyword evidence="4" id="KW-1185">Reference proteome</keyword>
<dbReference type="Pfam" id="PF00903">
    <property type="entry name" value="Glyoxalase"/>
    <property type="match status" value="1"/>
</dbReference>
<sequence length="143" mass="15690">MDATKQESGAAAAAPEETEINLPKFQSVSPVFGVLPENLGRWLEHYRRLGFEVRSYGDIYGFATRDGIQLHVNANPEHDPLKTAGCAYLYVENADALHAVWSKVEDAVRHVAPTDTPYGLREGAHIDPDGNLIRYGSRNAGQA</sequence>
<dbReference type="CDD" id="cd08349">
    <property type="entry name" value="BLMA_like"/>
    <property type="match status" value="1"/>
</dbReference>
<organism evidence="3 4">
    <name type="scientific">Podospora aff. communis PSN243</name>
    <dbReference type="NCBI Taxonomy" id="3040156"/>
    <lineage>
        <taxon>Eukaryota</taxon>
        <taxon>Fungi</taxon>
        <taxon>Dikarya</taxon>
        <taxon>Ascomycota</taxon>
        <taxon>Pezizomycotina</taxon>
        <taxon>Sordariomycetes</taxon>
        <taxon>Sordariomycetidae</taxon>
        <taxon>Sordariales</taxon>
        <taxon>Podosporaceae</taxon>
        <taxon>Podospora</taxon>
    </lineage>
</organism>
<feature type="domain" description="Glyoxalase/fosfomycin resistance/dioxygenase" evidence="2">
    <location>
        <begin position="37"/>
        <end position="134"/>
    </location>
</feature>
<gene>
    <name evidence="3" type="ORF">QBC34DRAFT_412557</name>
</gene>
<comment type="caution">
    <text evidence="3">The sequence shown here is derived from an EMBL/GenBank/DDBJ whole genome shotgun (WGS) entry which is preliminary data.</text>
</comment>
<evidence type="ECO:0000256" key="1">
    <source>
        <dbReference type="ARBA" id="ARBA00023251"/>
    </source>
</evidence>
<reference evidence="3" key="1">
    <citation type="journal article" date="2023" name="Mol. Phylogenet. Evol.">
        <title>Genome-scale phylogeny and comparative genomics of the fungal order Sordariales.</title>
        <authorList>
            <person name="Hensen N."/>
            <person name="Bonometti L."/>
            <person name="Westerberg I."/>
            <person name="Brannstrom I.O."/>
            <person name="Guillou S."/>
            <person name="Cros-Aarteil S."/>
            <person name="Calhoun S."/>
            <person name="Haridas S."/>
            <person name="Kuo A."/>
            <person name="Mondo S."/>
            <person name="Pangilinan J."/>
            <person name="Riley R."/>
            <person name="LaButti K."/>
            <person name="Andreopoulos B."/>
            <person name="Lipzen A."/>
            <person name="Chen C."/>
            <person name="Yan M."/>
            <person name="Daum C."/>
            <person name="Ng V."/>
            <person name="Clum A."/>
            <person name="Steindorff A."/>
            <person name="Ohm R.A."/>
            <person name="Martin F."/>
            <person name="Silar P."/>
            <person name="Natvig D.O."/>
            <person name="Lalanne C."/>
            <person name="Gautier V."/>
            <person name="Ament-Velasquez S.L."/>
            <person name="Kruys A."/>
            <person name="Hutchinson M.I."/>
            <person name="Powell A.J."/>
            <person name="Barry K."/>
            <person name="Miller A.N."/>
            <person name="Grigoriev I.V."/>
            <person name="Debuchy R."/>
            <person name="Gladieux P."/>
            <person name="Hiltunen Thoren M."/>
            <person name="Johannesson H."/>
        </authorList>
    </citation>
    <scope>NUCLEOTIDE SEQUENCE</scope>
    <source>
        <strain evidence="3">PSN243</strain>
    </source>
</reference>
<name>A0AAV9GD13_9PEZI</name>
<protein>
    <recommendedName>
        <fullName evidence="2">Glyoxalase/fosfomycin resistance/dioxygenase domain-containing protein</fullName>
    </recommendedName>
</protein>
<reference evidence="3" key="2">
    <citation type="submission" date="2023-05" db="EMBL/GenBank/DDBJ databases">
        <authorList>
            <consortium name="Lawrence Berkeley National Laboratory"/>
            <person name="Steindorff A."/>
            <person name="Hensen N."/>
            <person name="Bonometti L."/>
            <person name="Westerberg I."/>
            <person name="Brannstrom I.O."/>
            <person name="Guillou S."/>
            <person name="Cros-Aarteil S."/>
            <person name="Calhoun S."/>
            <person name="Haridas S."/>
            <person name="Kuo A."/>
            <person name="Mondo S."/>
            <person name="Pangilinan J."/>
            <person name="Riley R."/>
            <person name="Labutti K."/>
            <person name="Andreopoulos B."/>
            <person name="Lipzen A."/>
            <person name="Chen C."/>
            <person name="Yanf M."/>
            <person name="Daum C."/>
            <person name="Ng V."/>
            <person name="Clum A."/>
            <person name="Ohm R."/>
            <person name="Martin F."/>
            <person name="Silar P."/>
            <person name="Natvig D."/>
            <person name="Lalanne C."/>
            <person name="Gautier V."/>
            <person name="Ament-Velasquez S.L."/>
            <person name="Kruys A."/>
            <person name="Hutchinson M.I."/>
            <person name="Powell A.J."/>
            <person name="Barry K."/>
            <person name="Miller A.N."/>
            <person name="Grigoriev I.V."/>
            <person name="Debuchy R."/>
            <person name="Gladieux P."/>
            <person name="Thoren M.H."/>
            <person name="Johannesson H."/>
        </authorList>
    </citation>
    <scope>NUCLEOTIDE SEQUENCE</scope>
    <source>
        <strain evidence="3">PSN243</strain>
    </source>
</reference>
<dbReference type="Gene3D" id="3.10.180.10">
    <property type="entry name" value="2,3-Dihydroxybiphenyl 1,2-Dioxygenase, domain 1"/>
    <property type="match status" value="1"/>
</dbReference>
<keyword evidence="1" id="KW-0046">Antibiotic resistance</keyword>
<evidence type="ECO:0000313" key="4">
    <source>
        <dbReference type="Proteomes" id="UP001321760"/>
    </source>
</evidence>
<dbReference type="InterPro" id="IPR004360">
    <property type="entry name" value="Glyas_Fos-R_dOase_dom"/>
</dbReference>
<evidence type="ECO:0000259" key="2">
    <source>
        <dbReference type="Pfam" id="PF00903"/>
    </source>
</evidence>
<dbReference type="EMBL" id="MU865961">
    <property type="protein sequence ID" value="KAK4445959.1"/>
    <property type="molecule type" value="Genomic_DNA"/>
</dbReference>
<dbReference type="Proteomes" id="UP001321760">
    <property type="component" value="Unassembled WGS sequence"/>
</dbReference>
<evidence type="ECO:0000313" key="3">
    <source>
        <dbReference type="EMBL" id="KAK4445959.1"/>
    </source>
</evidence>
<accession>A0AAV9GD13</accession>
<dbReference type="GO" id="GO:0046677">
    <property type="term" value="P:response to antibiotic"/>
    <property type="evidence" value="ECO:0007669"/>
    <property type="project" value="UniProtKB-KW"/>
</dbReference>
<dbReference type="AlphaFoldDB" id="A0AAV9GD13"/>